<dbReference type="SUPFAM" id="SSF51161">
    <property type="entry name" value="Trimeric LpxA-like enzymes"/>
    <property type="match status" value="1"/>
</dbReference>
<accession>A0A6I6D3Z3</accession>
<dbReference type="InterPro" id="IPR050179">
    <property type="entry name" value="Trans_hexapeptide_repeat"/>
</dbReference>
<dbReference type="GO" id="GO:0016740">
    <property type="term" value="F:transferase activity"/>
    <property type="evidence" value="ECO:0007669"/>
    <property type="project" value="UniProtKB-KW"/>
</dbReference>
<organism evidence="2 3">
    <name type="scientific">Guyparkeria halophila</name>
    <dbReference type="NCBI Taxonomy" id="47960"/>
    <lineage>
        <taxon>Bacteria</taxon>
        <taxon>Pseudomonadati</taxon>
        <taxon>Pseudomonadota</taxon>
        <taxon>Gammaproteobacteria</taxon>
        <taxon>Chromatiales</taxon>
        <taxon>Thioalkalibacteraceae</taxon>
        <taxon>Guyparkeria</taxon>
    </lineage>
</organism>
<keyword evidence="2" id="KW-0808">Transferase</keyword>
<dbReference type="CDD" id="cd03358">
    <property type="entry name" value="LbH_WxcM_N_like"/>
    <property type="match status" value="1"/>
</dbReference>
<dbReference type="InterPro" id="IPR001451">
    <property type="entry name" value="Hexapep"/>
</dbReference>
<dbReference type="KEGG" id="ghl:GM160_04970"/>
<dbReference type="EMBL" id="CP046415">
    <property type="protein sequence ID" value="QGT78304.1"/>
    <property type="molecule type" value="Genomic_DNA"/>
</dbReference>
<proteinExistence type="inferred from homology"/>
<dbReference type="Pfam" id="PF14602">
    <property type="entry name" value="Hexapep_2"/>
    <property type="match status" value="1"/>
</dbReference>
<sequence>MPFIHPLADVGQCEIGASTRIWQFSIVLDGARIGRDCNLNAHTLVEGDVVLGDRVTVKSGVYLWDGTRVADDVFIGPNATFTNDRTPRSKQYPAQFAGATINRNASIGANATVLPGIVIGEYAMVGAGAVVTRDTPAHAVVYGNPATVKGYVCRCGHKLEEMHCTKCGAGYSMEHDRIHRLAKNRRTK</sequence>
<evidence type="ECO:0000256" key="1">
    <source>
        <dbReference type="ARBA" id="ARBA00007274"/>
    </source>
</evidence>
<protein>
    <submittedName>
        <fullName evidence="2">N-acetyltransferase</fullName>
    </submittedName>
</protein>
<dbReference type="PANTHER" id="PTHR43300">
    <property type="entry name" value="ACETYLTRANSFERASE"/>
    <property type="match status" value="1"/>
</dbReference>
<dbReference type="PANTHER" id="PTHR43300:SF4">
    <property type="entry name" value="ACYL-[ACYL-CARRIER-PROTEIN]--UDP-N-ACETYLGLUCOSAMINE O-ACYLTRANSFERASE"/>
    <property type="match status" value="1"/>
</dbReference>
<keyword evidence="3" id="KW-1185">Reference proteome</keyword>
<comment type="similarity">
    <text evidence="1">Belongs to the transferase hexapeptide repeat family.</text>
</comment>
<gene>
    <name evidence="2" type="ORF">GM160_04970</name>
</gene>
<evidence type="ECO:0000313" key="2">
    <source>
        <dbReference type="EMBL" id="QGT78304.1"/>
    </source>
</evidence>
<reference evidence="2 3" key="1">
    <citation type="submission" date="2019-11" db="EMBL/GenBank/DDBJ databases">
        <authorList>
            <person name="Zhang J."/>
            <person name="Sun C."/>
        </authorList>
    </citation>
    <scope>NUCLEOTIDE SEQUENCE [LARGE SCALE GENOMIC DNA]</scope>
    <source>
        <strain evidence="3">sp2</strain>
    </source>
</reference>
<dbReference type="Gene3D" id="2.160.10.10">
    <property type="entry name" value="Hexapeptide repeat proteins"/>
    <property type="match status" value="1"/>
</dbReference>
<dbReference type="InterPro" id="IPR011004">
    <property type="entry name" value="Trimer_LpxA-like_sf"/>
</dbReference>
<dbReference type="AlphaFoldDB" id="A0A6I6D3Z3"/>
<dbReference type="Proteomes" id="UP000427716">
    <property type="component" value="Chromosome"/>
</dbReference>
<dbReference type="Pfam" id="PF00132">
    <property type="entry name" value="Hexapep"/>
    <property type="match status" value="1"/>
</dbReference>
<name>A0A6I6D3Z3_9GAMM</name>
<evidence type="ECO:0000313" key="3">
    <source>
        <dbReference type="Proteomes" id="UP000427716"/>
    </source>
</evidence>
<dbReference type="RefSeq" id="WP_156573649.1">
    <property type="nucleotide sequence ID" value="NZ_CP046415.1"/>
</dbReference>